<evidence type="ECO:0000313" key="2">
    <source>
        <dbReference type="EMBL" id="ATB27643.1"/>
    </source>
</evidence>
<organism evidence="2 3">
    <name type="scientific">Melittangium boletus DSM 14713</name>
    <dbReference type="NCBI Taxonomy" id="1294270"/>
    <lineage>
        <taxon>Bacteria</taxon>
        <taxon>Pseudomonadati</taxon>
        <taxon>Myxococcota</taxon>
        <taxon>Myxococcia</taxon>
        <taxon>Myxococcales</taxon>
        <taxon>Cystobacterineae</taxon>
        <taxon>Archangiaceae</taxon>
        <taxon>Melittangium</taxon>
    </lineage>
</organism>
<proteinExistence type="predicted"/>
<dbReference type="KEGG" id="mbd:MEBOL_001087"/>
<evidence type="ECO:0000313" key="3">
    <source>
        <dbReference type="Proteomes" id="UP000217289"/>
    </source>
</evidence>
<feature type="compositionally biased region" description="Low complexity" evidence="1">
    <location>
        <begin position="173"/>
        <end position="186"/>
    </location>
</feature>
<feature type="region of interest" description="Disordered" evidence="1">
    <location>
        <begin position="106"/>
        <end position="187"/>
    </location>
</feature>
<dbReference type="AlphaFoldDB" id="A0A250I8V2"/>
<sequence length="260" mass="27311">MRLVDRAHVLGDVQVASTHLIRPDPAALPLRVVAHVLSPSSRPEPLDSRCAALRHRGAHGARRAVLHGDPPALSKACRAALHGRPPTDTRPSEDTAVALEALHEAPSASGSFGEHPGAPLVSCAPRTRTGAGPTGSESSRIPTPPRWRSWPCLARTPRGARRRQGAATWSGYGARPPRARGPPGARWRQEGATADVRATALHHRLPHAGGRIKTKTPARLMAPGVGNSARSTRPPSLLCVAEGPRHAVTGATVRSSGSRG</sequence>
<protein>
    <submittedName>
        <fullName evidence="2">Uncharacterized protein</fullName>
    </submittedName>
</protein>
<gene>
    <name evidence="2" type="ORF">MEBOL_001087</name>
</gene>
<name>A0A250I8V2_9BACT</name>
<reference evidence="2 3" key="1">
    <citation type="submission" date="2017-06" db="EMBL/GenBank/DDBJ databases">
        <authorList>
            <person name="Kim H.J."/>
            <person name="Triplett B.A."/>
        </authorList>
    </citation>
    <scope>NUCLEOTIDE SEQUENCE [LARGE SCALE GENOMIC DNA]</scope>
    <source>
        <strain evidence="2 3">DSM 14713</strain>
    </source>
</reference>
<dbReference type="Proteomes" id="UP000217289">
    <property type="component" value="Chromosome"/>
</dbReference>
<accession>A0A250I8V2</accession>
<dbReference type="EMBL" id="CP022163">
    <property type="protein sequence ID" value="ATB27643.1"/>
    <property type="molecule type" value="Genomic_DNA"/>
</dbReference>
<keyword evidence="3" id="KW-1185">Reference proteome</keyword>
<evidence type="ECO:0000256" key="1">
    <source>
        <dbReference type="SAM" id="MobiDB-lite"/>
    </source>
</evidence>